<reference evidence="1" key="1">
    <citation type="submission" date="2017-02" db="UniProtKB">
        <authorList>
            <consortium name="WormBaseParasite"/>
        </authorList>
    </citation>
    <scope>IDENTIFICATION</scope>
</reference>
<evidence type="ECO:0000313" key="1">
    <source>
        <dbReference type="WBParaSite" id="MCOS_0000497801-mRNA-1"/>
    </source>
</evidence>
<protein>
    <submittedName>
        <fullName evidence="1">Fanconi anemia, complementation group A</fullName>
    </submittedName>
</protein>
<name>A0A0R3UDI0_MESCO</name>
<organism evidence="1">
    <name type="scientific">Mesocestoides corti</name>
    <name type="common">Flatworm</name>
    <dbReference type="NCBI Taxonomy" id="53468"/>
    <lineage>
        <taxon>Eukaryota</taxon>
        <taxon>Metazoa</taxon>
        <taxon>Spiralia</taxon>
        <taxon>Lophotrochozoa</taxon>
        <taxon>Platyhelminthes</taxon>
        <taxon>Cestoda</taxon>
        <taxon>Eucestoda</taxon>
        <taxon>Cyclophyllidea</taxon>
        <taxon>Mesocestoididae</taxon>
        <taxon>Mesocestoides</taxon>
    </lineage>
</organism>
<dbReference type="AlphaFoldDB" id="A0A0R3UDI0"/>
<sequence>LSVECLHLQHKRCVSPVDYLQVLQDSWRAEEGDETSTGQVGHLEDLLTWMCSSAQLRRSAQDGSHIRACGVSGGHDLDLEKA</sequence>
<dbReference type="WBParaSite" id="MCOS_0000497801-mRNA-1">
    <property type="protein sequence ID" value="MCOS_0000497801-mRNA-1"/>
    <property type="gene ID" value="MCOS_0000497801"/>
</dbReference>
<proteinExistence type="predicted"/>
<accession>A0A0R3UDI0</accession>